<accession>A0A5P2UK34</accession>
<dbReference type="PANTHER" id="PTHR39431">
    <property type="entry name" value="FRPA/C-RELATED PROTEIN"/>
    <property type="match status" value="1"/>
</dbReference>
<sequence length="431" mass="46173">MNRTKRRHLTVAVTAVAALTAGLVTSASAAEKREGDRPALTAPAADIAAARSPNYSCGTETGSDRATADRLSSELTGTLRGYLTSYRVSCARAIVNAVQARGLSQRAAVIAVTTAIVESTLYNNPNMIDLDSVGLFQQRASWGSFDQRMNPAWSTNAFLNQLVKQNNWQTRPIGELCQAVQISAYPDRYQTQAADAQRIVGDLWSPQTSGDAPVAGNWDGGPAANVGVFRPSTGQFHLRYDDGTLTTIDWGQTGDLPVSANWDGTGPDNLGVFRPSTGQFHLRNDNGTLTILDWGQTGDLPVAANWDGGAASNIGIWRNGTFHLRNDNGTLTTIDWGQTGDLPVTGNWDGTGPDNLGVFRPSTGQFHLRNDNGTLTILDWGQTGDLPVAANWDGGNGAPAANIGIWRPSQGRFHLRNDNGTLTTLDWGQPR</sequence>
<protein>
    <submittedName>
        <fullName evidence="2">Uncharacterized protein</fullName>
    </submittedName>
</protein>
<dbReference type="InterPro" id="IPR036322">
    <property type="entry name" value="WD40_repeat_dom_sf"/>
</dbReference>
<gene>
    <name evidence="2" type="ORF">CP968_16135</name>
</gene>
<keyword evidence="3" id="KW-1185">Reference proteome</keyword>
<reference evidence="2 3" key="1">
    <citation type="submission" date="2017-09" db="EMBL/GenBank/DDBJ databases">
        <authorList>
            <person name="Lee N."/>
            <person name="Cho B.-K."/>
        </authorList>
    </citation>
    <scope>NUCLEOTIDE SEQUENCE [LARGE SCALE GENOMIC DNA]</scope>
    <source>
        <strain evidence="2 3">ATCC 27467</strain>
    </source>
</reference>
<proteinExistence type="predicted"/>
<dbReference type="AlphaFoldDB" id="A0A5P2UK34"/>
<dbReference type="PANTHER" id="PTHR39431:SF1">
    <property type="entry name" value="FRPA_C-RELATED PROTEIN"/>
    <property type="match status" value="1"/>
</dbReference>
<name>A0A5P2UK34_9ACTN</name>
<dbReference type="Proteomes" id="UP000326831">
    <property type="component" value="Chromosome"/>
</dbReference>
<dbReference type="SUPFAM" id="SSF50978">
    <property type="entry name" value="WD40 repeat-like"/>
    <property type="match status" value="1"/>
</dbReference>
<dbReference type="OrthoDB" id="7671932at2"/>
<evidence type="ECO:0000313" key="3">
    <source>
        <dbReference type="Proteomes" id="UP000326831"/>
    </source>
</evidence>
<dbReference type="EMBL" id="CP023701">
    <property type="protein sequence ID" value="QEU79656.1"/>
    <property type="molecule type" value="Genomic_DNA"/>
</dbReference>
<keyword evidence="1" id="KW-0732">Signal</keyword>
<dbReference type="RefSeq" id="WP_150518672.1">
    <property type="nucleotide sequence ID" value="NZ_CP023701.1"/>
</dbReference>
<dbReference type="KEGG" id="ssub:CP968_16135"/>
<feature type="signal peptide" evidence="1">
    <location>
        <begin position="1"/>
        <end position="29"/>
    </location>
</feature>
<evidence type="ECO:0000313" key="2">
    <source>
        <dbReference type="EMBL" id="QEU79656.1"/>
    </source>
</evidence>
<organism evidence="2 3">
    <name type="scientific">Streptomyces subrutilus</name>
    <dbReference type="NCBI Taxonomy" id="36818"/>
    <lineage>
        <taxon>Bacteria</taxon>
        <taxon>Bacillati</taxon>
        <taxon>Actinomycetota</taxon>
        <taxon>Actinomycetes</taxon>
        <taxon>Kitasatosporales</taxon>
        <taxon>Streptomycetaceae</taxon>
        <taxon>Streptomyces</taxon>
    </lineage>
</organism>
<evidence type="ECO:0000256" key="1">
    <source>
        <dbReference type="SAM" id="SignalP"/>
    </source>
</evidence>
<feature type="chain" id="PRO_5025043856" evidence="1">
    <location>
        <begin position="30"/>
        <end position="431"/>
    </location>
</feature>